<sequence>MKLLSAKPLWKLEKQMRFSGILQAQWAICGLKLLMSLICLYKPTGLIGFDEAIIVEREQVLETYKSKLEKQMRFSGILQPNGPTCRLKLLMSLICLCKPTGL</sequence>
<gene>
    <name evidence="1" type="ORF">PanWU01x14_118790</name>
</gene>
<dbReference type="Proteomes" id="UP000237105">
    <property type="component" value="Unassembled WGS sequence"/>
</dbReference>
<name>A0A2P5CVU4_PARAD</name>
<reference evidence="2" key="1">
    <citation type="submission" date="2016-06" db="EMBL/GenBank/DDBJ databases">
        <title>Parallel loss of symbiosis genes in relatives of nitrogen-fixing non-legume Parasponia.</title>
        <authorList>
            <person name="Van Velzen R."/>
            <person name="Holmer R."/>
            <person name="Bu F."/>
            <person name="Rutten L."/>
            <person name="Van Zeijl A."/>
            <person name="Liu W."/>
            <person name="Santuari L."/>
            <person name="Cao Q."/>
            <person name="Sharma T."/>
            <person name="Shen D."/>
            <person name="Roswanjaya Y."/>
            <person name="Wardhani T."/>
            <person name="Kalhor M.S."/>
            <person name="Jansen J."/>
            <person name="Van den Hoogen J."/>
            <person name="Gungor B."/>
            <person name="Hartog M."/>
            <person name="Hontelez J."/>
            <person name="Verver J."/>
            <person name="Yang W.-C."/>
            <person name="Schijlen E."/>
            <person name="Repin R."/>
            <person name="Schilthuizen M."/>
            <person name="Schranz E."/>
            <person name="Heidstra R."/>
            <person name="Miyata K."/>
            <person name="Fedorova E."/>
            <person name="Kohlen W."/>
            <person name="Bisseling T."/>
            <person name="Smit S."/>
            <person name="Geurts R."/>
        </authorList>
    </citation>
    <scope>NUCLEOTIDE SEQUENCE [LARGE SCALE GENOMIC DNA]</scope>
    <source>
        <strain evidence="2">cv. WU1-14</strain>
    </source>
</reference>
<evidence type="ECO:0000313" key="1">
    <source>
        <dbReference type="EMBL" id="PON65173.1"/>
    </source>
</evidence>
<organism evidence="1 2">
    <name type="scientific">Parasponia andersonii</name>
    <name type="common">Sponia andersonii</name>
    <dbReference type="NCBI Taxonomy" id="3476"/>
    <lineage>
        <taxon>Eukaryota</taxon>
        <taxon>Viridiplantae</taxon>
        <taxon>Streptophyta</taxon>
        <taxon>Embryophyta</taxon>
        <taxon>Tracheophyta</taxon>
        <taxon>Spermatophyta</taxon>
        <taxon>Magnoliopsida</taxon>
        <taxon>eudicotyledons</taxon>
        <taxon>Gunneridae</taxon>
        <taxon>Pentapetalae</taxon>
        <taxon>rosids</taxon>
        <taxon>fabids</taxon>
        <taxon>Rosales</taxon>
        <taxon>Cannabaceae</taxon>
        <taxon>Parasponia</taxon>
    </lineage>
</organism>
<comment type="caution">
    <text evidence="1">The sequence shown here is derived from an EMBL/GenBank/DDBJ whole genome shotgun (WGS) entry which is preliminary data.</text>
</comment>
<accession>A0A2P5CVU4</accession>
<keyword evidence="2" id="KW-1185">Reference proteome</keyword>
<dbReference type="EMBL" id="JXTB01000090">
    <property type="protein sequence ID" value="PON65173.1"/>
    <property type="molecule type" value="Genomic_DNA"/>
</dbReference>
<dbReference type="AlphaFoldDB" id="A0A2P5CVU4"/>
<evidence type="ECO:0000313" key="2">
    <source>
        <dbReference type="Proteomes" id="UP000237105"/>
    </source>
</evidence>
<proteinExistence type="predicted"/>
<protein>
    <submittedName>
        <fullName evidence="1">Uncharacterized protein</fullName>
    </submittedName>
</protein>